<dbReference type="PRINTS" id="PR01504">
    <property type="entry name" value="PNCREATITSAP"/>
</dbReference>
<feature type="domain" description="C-type lectin" evidence="1">
    <location>
        <begin position="17"/>
        <end position="135"/>
    </location>
</feature>
<reference evidence="2 3" key="2">
    <citation type="journal article" date="2023" name="Mol. Biol. Evol.">
        <title>Genomics of Secondarily Temperate Adaptation in the Only Non-Antarctic Icefish.</title>
        <authorList>
            <person name="Rivera-Colon A.G."/>
            <person name="Rayamajhi N."/>
            <person name="Minhas B.F."/>
            <person name="Madrigal G."/>
            <person name="Bilyk K.T."/>
            <person name="Yoon V."/>
            <person name="Hune M."/>
            <person name="Gregory S."/>
            <person name="Cheng C.H.C."/>
            <person name="Catchen J.M."/>
        </authorList>
    </citation>
    <scope>NUCLEOTIDE SEQUENCE [LARGE SCALE GENOMIC DNA]</scope>
    <source>
        <strain evidence="2">JMC-PN-2008</strain>
    </source>
</reference>
<proteinExistence type="predicted"/>
<dbReference type="InterPro" id="IPR001304">
    <property type="entry name" value="C-type_lectin-like"/>
</dbReference>
<dbReference type="InterPro" id="IPR016187">
    <property type="entry name" value="CTDL_fold"/>
</dbReference>
<dbReference type="AlphaFoldDB" id="A0AAN7XNT5"/>
<evidence type="ECO:0000313" key="3">
    <source>
        <dbReference type="Proteomes" id="UP001346869"/>
    </source>
</evidence>
<sequence>MTIVDCGNICRHGWTQFGSRCFIYRNQAQDWATAETKCVALKGNLASIRSTTEYNFIRQLVKKATGRDVNIWVGGYDAVREGVWMWSDGSMFTFSNWSRGEPNNAGGKEHCMEINYAGSKVNDIGCLDSQPYVCSYSME</sequence>
<dbReference type="Gene3D" id="3.10.100.10">
    <property type="entry name" value="Mannose-Binding Protein A, subunit A"/>
    <property type="match status" value="1"/>
</dbReference>
<dbReference type="Proteomes" id="UP001346869">
    <property type="component" value="Unassembled WGS sequence"/>
</dbReference>
<comment type="caution">
    <text evidence="2">The sequence shown here is derived from an EMBL/GenBank/DDBJ whole genome shotgun (WGS) entry which is preliminary data.</text>
</comment>
<dbReference type="InterPro" id="IPR050111">
    <property type="entry name" value="C-type_lectin/snaclec_domain"/>
</dbReference>
<reference evidence="2 3" key="1">
    <citation type="journal article" date="2023" name="Genes (Basel)">
        <title>Chromosome-Level Genome Assembly and Circadian Gene Repertoire of the Patagonia Blennie Eleginops maclovinus-The Closest Ancestral Proxy of Antarctic Cryonotothenioids.</title>
        <authorList>
            <person name="Cheng C.C."/>
            <person name="Rivera-Colon A.G."/>
            <person name="Minhas B.F."/>
            <person name="Wilson L."/>
            <person name="Rayamajhi N."/>
            <person name="Vargas-Chacoff L."/>
            <person name="Catchen J.M."/>
        </authorList>
    </citation>
    <scope>NUCLEOTIDE SEQUENCE [LARGE SCALE GENOMIC DNA]</scope>
    <source>
        <strain evidence="2">JMC-PN-2008</strain>
    </source>
</reference>
<organism evidence="2 3">
    <name type="scientific">Eleginops maclovinus</name>
    <name type="common">Patagonian blennie</name>
    <name type="synonym">Eleginus maclovinus</name>
    <dbReference type="NCBI Taxonomy" id="56733"/>
    <lineage>
        <taxon>Eukaryota</taxon>
        <taxon>Metazoa</taxon>
        <taxon>Chordata</taxon>
        <taxon>Craniata</taxon>
        <taxon>Vertebrata</taxon>
        <taxon>Euteleostomi</taxon>
        <taxon>Actinopterygii</taxon>
        <taxon>Neopterygii</taxon>
        <taxon>Teleostei</taxon>
        <taxon>Neoteleostei</taxon>
        <taxon>Acanthomorphata</taxon>
        <taxon>Eupercaria</taxon>
        <taxon>Perciformes</taxon>
        <taxon>Notothenioidei</taxon>
        <taxon>Eleginopidae</taxon>
        <taxon>Eleginops</taxon>
    </lineage>
</organism>
<dbReference type="InterPro" id="IPR016186">
    <property type="entry name" value="C-type_lectin-like/link_sf"/>
</dbReference>
<dbReference type="EMBL" id="JAUZQC010000011">
    <property type="protein sequence ID" value="KAK5863080.1"/>
    <property type="molecule type" value="Genomic_DNA"/>
</dbReference>
<dbReference type="SMART" id="SM00034">
    <property type="entry name" value="CLECT"/>
    <property type="match status" value="1"/>
</dbReference>
<name>A0AAN7XNT5_ELEMC</name>
<evidence type="ECO:0000259" key="1">
    <source>
        <dbReference type="PROSITE" id="PS50041"/>
    </source>
</evidence>
<dbReference type="PROSITE" id="PS50041">
    <property type="entry name" value="C_TYPE_LECTIN_2"/>
    <property type="match status" value="1"/>
</dbReference>
<evidence type="ECO:0000313" key="2">
    <source>
        <dbReference type="EMBL" id="KAK5863080.1"/>
    </source>
</evidence>
<gene>
    <name evidence="2" type="ORF">PBY51_000137</name>
</gene>
<accession>A0AAN7XNT5</accession>
<dbReference type="SUPFAM" id="SSF56436">
    <property type="entry name" value="C-type lectin-like"/>
    <property type="match status" value="1"/>
</dbReference>
<dbReference type="PANTHER" id="PTHR22803">
    <property type="entry name" value="MANNOSE, PHOSPHOLIPASE, LECTIN RECEPTOR RELATED"/>
    <property type="match status" value="1"/>
</dbReference>
<protein>
    <recommendedName>
        <fullName evidence="1">C-type lectin domain-containing protein</fullName>
    </recommendedName>
</protein>
<dbReference type="Pfam" id="PF00059">
    <property type="entry name" value="Lectin_C"/>
    <property type="match status" value="1"/>
</dbReference>
<keyword evidence="3" id="KW-1185">Reference proteome</keyword>